<sequence length="149" mass="16410">MPQTPAWEVFQASAKTAICYESRFLHQEQAAHLVDVPNAARFSVCGSGPRHSKKHQIEHGGWRLPEVVDYTLEKKTSETNTEAGTNSSLGLEHPIDALISCVAQLEKSIMGGHQKMLDSTAWVLANAKLIADFYLPMSIKWAAGEGYDI</sequence>
<accession>A0A7U2HTC6</accession>
<dbReference type="EMBL" id="CP069023">
    <property type="protein sequence ID" value="QRC91065.1"/>
    <property type="molecule type" value="Genomic_DNA"/>
</dbReference>
<name>A0A7U2HTC6_PHANO</name>
<evidence type="ECO:0000313" key="2">
    <source>
        <dbReference type="Proteomes" id="UP000663193"/>
    </source>
</evidence>
<protein>
    <submittedName>
        <fullName evidence="1">Uncharacterized protein</fullName>
    </submittedName>
</protein>
<dbReference type="AlphaFoldDB" id="A0A7U2HTC6"/>
<dbReference type="VEuPathDB" id="FungiDB:JI435_426440"/>
<evidence type="ECO:0000313" key="1">
    <source>
        <dbReference type="EMBL" id="QRC91065.1"/>
    </source>
</evidence>
<reference evidence="2" key="1">
    <citation type="journal article" date="2021" name="BMC Genomics">
        <title>Chromosome-level genome assembly and manually-curated proteome of model necrotroph Parastagonospora nodorum Sn15 reveals a genome-wide trove of candidate effector homologs, and redundancy of virulence-related functions within an accessory chromosome.</title>
        <authorList>
            <person name="Bertazzoni S."/>
            <person name="Jones D.A.B."/>
            <person name="Phan H.T."/>
            <person name="Tan K.-C."/>
            <person name="Hane J.K."/>
        </authorList>
    </citation>
    <scope>NUCLEOTIDE SEQUENCE [LARGE SCALE GENOMIC DNA]</scope>
    <source>
        <strain evidence="2">SN15 / ATCC MYA-4574 / FGSC 10173)</strain>
    </source>
</reference>
<keyword evidence="2" id="KW-1185">Reference proteome</keyword>
<proteinExistence type="predicted"/>
<dbReference type="Proteomes" id="UP000663193">
    <property type="component" value="Chromosome 1"/>
</dbReference>
<organism evidence="1 2">
    <name type="scientific">Phaeosphaeria nodorum (strain SN15 / ATCC MYA-4574 / FGSC 10173)</name>
    <name type="common">Glume blotch fungus</name>
    <name type="synonym">Parastagonospora nodorum</name>
    <dbReference type="NCBI Taxonomy" id="321614"/>
    <lineage>
        <taxon>Eukaryota</taxon>
        <taxon>Fungi</taxon>
        <taxon>Dikarya</taxon>
        <taxon>Ascomycota</taxon>
        <taxon>Pezizomycotina</taxon>
        <taxon>Dothideomycetes</taxon>
        <taxon>Pleosporomycetidae</taxon>
        <taxon>Pleosporales</taxon>
        <taxon>Pleosporineae</taxon>
        <taxon>Phaeosphaeriaceae</taxon>
        <taxon>Parastagonospora</taxon>
    </lineage>
</organism>
<gene>
    <name evidence="1" type="ORF">JI435_426440</name>
</gene>